<accession>A0A5J9U172</accession>
<keyword evidence="2" id="KW-1185">Reference proteome</keyword>
<dbReference type="AlphaFoldDB" id="A0A5J9U172"/>
<organism evidence="1 2">
    <name type="scientific">Eragrostis curvula</name>
    <name type="common">weeping love grass</name>
    <dbReference type="NCBI Taxonomy" id="38414"/>
    <lineage>
        <taxon>Eukaryota</taxon>
        <taxon>Viridiplantae</taxon>
        <taxon>Streptophyta</taxon>
        <taxon>Embryophyta</taxon>
        <taxon>Tracheophyta</taxon>
        <taxon>Spermatophyta</taxon>
        <taxon>Magnoliopsida</taxon>
        <taxon>Liliopsida</taxon>
        <taxon>Poales</taxon>
        <taxon>Poaceae</taxon>
        <taxon>PACMAD clade</taxon>
        <taxon>Chloridoideae</taxon>
        <taxon>Eragrostideae</taxon>
        <taxon>Eragrostidinae</taxon>
        <taxon>Eragrostis</taxon>
    </lineage>
</organism>
<sequence>MACHMRSVSVPLSVHSNEANVKERLQNLLRSHVSPQPESAEEGHEKLKCSLILLDLCNAKLETVVGLKASVQFTQLILKRGDGTVVQDFQEAMESNEILGGNQVKFSGRGKTKPEDNIAAAFLPLFSLFFHIKRKKLHSLAPFRNMARHLRSASLPSSPRSNKTCVEEELQSLKATISSACATLETMSHGFIKLGSIYSSIDELTCLPSNQRQQRKAMEEELEGSLILLDLCKAIQESFAELKAIIVETQVVLKRGDDAAVQAKVQSYARLAKKALKQIKKINNKTTADVQGCRVVKLLSEAREITLSMLESTFDLLSKQIAVPSSSKWSLVSKALQKKRVVCEEEQLQGLELNIVDLELGVETLFRRMIQSRVSLLNTLSL</sequence>
<dbReference type="OrthoDB" id="1701699at2759"/>
<dbReference type="Proteomes" id="UP000324897">
    <property type="component" value="Chromosome 7"/>
</dbReference>
<dbReference type="PANTHER" id="PTHR33070">
    <property type="entry name" value="OS06G0725500 PROTEIN"/>
    <property type="match status" value="1"/>
</dbReference>
<evidence type="ECO:0000313" key="2">
    <source>
        <dbReference type="Proteomes" id="UP000324897"/>
    </source>
</evidence>
<dbReference type="PANTHER" id="PTHR33070:SF120">
    <property type="entry name" value="EXPRESSED PROTEIN"/>
    <property type="match status" value="1"/>
</dbReference>
<protein>
    <submittedName>
        <fullName evidence="1">Uncharacterized protein</fullName>
    </submittedName>
</protein>
<dbReference type="Pfam" id="PF03087">
    <property type="entry name" value="BPS1"/>
    <property type="match status" value="1"/>
</dbReference>
<dbReference type="GO" id="GO:0048367">
    <property type="term" value="P:shoot system development"/>
    <property type="evidence" value="ECO:0007669"/>
    <property type="project" value="InterPro"/>
</dbReference>
<reference evidence="1 2" key="1">
    <citation type="journal article" date="2019" name="Sci. Rep.">
        <title>A high-quality genome of Eragrostis curvula grass provides insights into Poaceae evolution and supports new strategies to enhance forage quality.</title>
        <authorList>
            <person name="Carballo J."/>
            <person name="Santos B.A.C.M."/>
            <person name="Zappacosta D."/>
            <person name="Garbus I."/>
            <person name="Selva J.P."/>
            <person name="Gallo C.A."/>
            <person name="Diaz A."/>
            <person name="Albertini E."/>
            <person name="Caccamo M."/>
            <person name="Echenique V."/>
        </authorList>
    </citation>
    <scope>NUCLEOTIDE SEQUENCE [LARGE SCALE GENOMIC DNA]</scope>
    <source>
        <strain evidence="2">cv. Victoria</strain>
        <tissue evidence="1">Leaf</tissue>
    </source>
</reference>
<gene>
    <name evidence="1" type="ORF">EJB05_33369</name>
</gene>
<dbReference type="Gramene" id="TVU17344">
    <property type="protein sequence ID" value="TVU17344"/>
    <property type="gene ID" value="EJB05_33369"/>
</dbReference>
<dbReference type="EMBL" id="RWGY01000029">
    <property type="protein sequence ID" value="TVU17344.1"/>
    <property type="molecule type" value="Genomic_DNA"/>
</dbReference>
<name>A0A5J9U172_9POAL</name>
<dbReference type="InterPro" id="IPR004320">
    <property type="entry name" value="BPS1_pln"/>
</dbReference>
<feature type="non-terminal residue" evidence="1">
    <location>
        <position position="1"/>
    </location>
</feature>
<dbReference type="GO" id="GO:0048364">
    <property type="term" value="P:root development"/>
    <property type="evidence" value="ECO:0007669"/>
    <property type="project" value="InterPro"/>
</dbReference>
<proteinExistence type="predicted"/>
<comment type="caution">
    <text evidence="1">The sequence shown here is derived from an EMBL/GenBank/DDBJ whole genome shotgun (WGS) entry which is preliminary data.</text>
</comment>
<evidence type="ECO:0000313" key="1">
    <source>
        <dbReference type="EMBL" id="TVU17344.1"/>
    </source>
</evidence>